<keyword evidence="2" id="KW-0732">Signal</keyword>
<feature type="compositionally biased region" description="Gly residues" evidence="1">
    <location>
        <begin position="45"/>
        <end position="100"/>
    </location>
</feature>
<reference evidence="4 5" key="1">
    <citation type="journal article" date="2016" name="Genome Biol. Evol.">
        <title>Divergent and convergent evolution of fungal pathogenicity.</title>
        <authorList>
            <person name="Shang Y."/>
            <person name="Xiao G."/>
            <person name="Zheng P."/>
            <person name="Cen K."/>
            <person name="Zhan S."/>
            <person name="Wang C."/>
        </authorList>
    </citation>
    <scope>NUCLEOTIDE SEQUENCE [LARGE SCALE GENOMIC DNA]</scope>
    <source>
        <strain evidence="4 5">RCEF 4871</strain>
    </source>
</reference>
<dbReference type="InterPro" id="IPR056634">
    <property type="entry name" value="DUF7732"/>
</dbReference>
<evidence type="ECO:0000313" key="5">
    <source>
        <dbReference type="Proteomes" id="UP000243498"/>
    </source>
</evidence>
<evidence type="ECO:0000259" key="3">
    <source>
        <dbReference type="Pfam" id="PF24866"/>
    </source>
</evidence>
<gene>
    <name evidence="4" type="ORF">NOR_05699</name>
</gene>
<protein>
    <recommendedName>
        <fullName evidence="3">DUF7732 domain-containing protein</fullName>
    </recommendedName>
</protein>
<feature type="domain" description="DUF7732" evidence="3">
    <location>
        <begin position="129"/>
        <end position="250"/>
    </location>
</feature>
<sequence>MRLDFTLFAAVLLSSTAANILDPQHAAHVEAIGEENNDLFKRKGGGGGGGRGGGRGGGGGSRGGSGSSGSGSSGSGSSGSGSSGSGGRSGSGSGVSGGGFRANTGPGSNLGGTSRGGSGPSRRFGGGSYYGGGAATPYRSGAATALGIGALAFTVGALAFWPGLWLHGANLYPYRNQFSFHNGTTNKTESLPVVCGCGKYEVCGCDENNTTMTELVGNGTYEALNQSVITVGNFKGRKSFLVNGTLPNGTTADGPDEGSNFGVGVGMKSLVEAAGMWPALAAVVAAIFLA</sequence>
<organism evidence="4 5">
    <name type="scientific">Metarhizium rileyi (strain RCEF 4871)</name>
    <name type="common">Nomuraea rileyi</name>
    <dbReference type="NCBI Taxonomy" id="1649241"/>
    <lineage>
        <taxon>Eukaryota</taxon>
        <taxon>Fungi</taxon>
        <taxon>Dikarya</taxon>
        <taxon>Ascomycota</taxon>
        <taxon>Pezizomycotina</taxon>
        <taxon>Sordariomycetes</taxon>
        <taxon>Hypocreomycetidae</taxon>
        <taxon>Hypocreales</taxon>
        <taxon>Clavicipitaceae</taxon>
        <taxon>Metarhizium</taxon>
    </lineage>
</organism>
<accession>A0A167BZQ7</accession>
<evidence type="ECO:0000313" key="4">
    <source>
        <dbReference type="EMBL" id="OAA40611.1"/>
    </source>
</evidence>
<dbReference type="Pfam" id="PF24866">
    <property type="entry name" value="DUF7732"/>
    <property type="match status" value="1"/>
</dbReference>
<comment type="caution">
    <text evidence="4">The sequence shown here is derived from an EMBL/GenBank/DDBJ whole genome shotgun (WGS) entry which is preliminary data.</text>
</comment>
<dbReference type="Proteomes" id="UP000243498">
    <property type="component" value="Unassembled WGS sequence"/>
</dbReference>
<dbReference type="STRING" id="1081105.A0A167BZQ7"/>
<dbReference type="OrthoDB" id="5425547at2759"/>
<feature type="chain" id="PRO_5007884483" description="DUF7732 domain-containing protein" evidence="2">
    <location>
        <begin position="19"/>
        <end position="290"/>
    </location>
</feature>
<feature type="signal peptide" evidence="2">
    <location>
        <begin position="1"/>
        <end position="18"/>
    </location>
</feature>
<dbReference type="PANTHER" id="PTHR42091">
    <property type="entry name" value="CONSERVED GLYCINE-RICH PROTEIN (AFU_ORTHOLOGUE AFUA_7G02440)"/>
    <property type="match status" value="1"/>
</dbReference>
<proteinExistence type="predicted"/>
<dbReference type="EMBL" id="AZHC01000018">
    <property type="protein sequence ID" value="OAA40611.1"/>
    <property type="molecule type" value="Genomic_DNA"/>
</dbReference>
<dbReference type="OMA" id="HASGYWV"/>
<feature type="compositionally biased region" description="Gly residues" evidence="1">
    <location>
        <begin position="108"/>
        <end position="122"/>
    </location>
</feature>
<dbReference type="PANTHER" id="PTHR42091:SF1">
    <property type="entry name" value="CONSERVED GLYCINE-RICH PROTEIN (AFU_ORTHOLOGUE AFUA_7G02440)"/>
    <property type="match status" value="1"/>
</dbReference>
<evidence type="ECO:0000256" key="2">
    <source>
        <dbReference type="SAM" id="SignalP"/>
    </source>
</evidence>
<name>A0A167BZQ7_METRR</name>
<evidence type="ECO:0000256" key="1">
    <source>
        <dbReference type="SAM" id="MobiDB-lite"/>
    </source>
</evidence>
<dbReference type="AlphaFoldDB" id="A0A167BZQ7"/>
<keyword evidence="5" id="KW-1185">Reference proteome</keyword>
<feature type="region of interest" description="Disordered" evidence="1">
    <location>
        <begin position="38"/>
        <end position="122"/>
    </location>
</feature>